<evidence type="ECO:0000313" key="3">
    <source>
        <dbReference type="Proteomes" id="UP000830401"/>
    </source>
</evidence>
<keyword evidence="3" id="KW-1185">Reference proteome</keyword>
<dbReference type="EMBL" id="CP095061">
    <property type="protein sequence ID" value="UOQ68303.1"/>
    <property type="molecule type" value="Genomic_DNA"/>
</dbReference>
<organism evidence="2 3">
    <name type="scientific">Hymenobacter volaticus</name>
    <dbReference type="NCBI Taxonomy" id="2932254"/>
    <lineage>
        <taxon>Bacteria</taxon>
        <taxon>Pseudomonadati</taxon>
        <taxon>Bacteroidota</taxon>
        <taxon>Cytophagia</taxon>
        <taxon>Cytophagales</taxon>
        <taxon>Hymenobacteraceae</taxon>
        <taxon>Hymenobacter</taxon>
    </lineage>
</organism>
<name>A0ABY4GBN2_9BACT</name>
<gene>
    <name evidence="2" type="ORF">MUN86_10870</name>
</gene>
<feature type="chain" id="PRO_5046564733" description="GWxTD domain-containing protein" evidence="1">
    <location>
        <begin position="30"/>
        <end position="536"/>
    </location>
</feature>
<protein>
    <recommendedName>
        <fullName evidence="4">GWxTD domain-containing protein</fullName>
    </recommendedName>
</protein>
<reference evidence="2" key="1">
    <citation type="submission" date="2022-04" db="EMBL/GenBank/DDBJ databases">
        <title>Hymenobacter sp. isolated from the air.</title>
        <authorList>
            <person name="Won M."/>
            <person name="Lee C.-M."/>
            <person name="Woen H.-Y."/>
            <person name="Kwon S.-W."/>
        </authorList>
    </citation>
    <scope>NUCLEOTIDE SEQUENCE</scope>
    <source>
        <strain evidence="2">5420S-77</strain>
    </source>
</reference>
<evidence type="ECO:0008006" key="4">
    <source>
        <dbReference type="Google" id="ProtNLM"/>
    </source>
</evidence>
<evidence type="ECO:0000313" key="2">
    <source>
        <dbReference type="EMBL" id="UOQ68303.1"/>
    </source>
</evidence>
<dbReference type="RefSeq" id="WP_245125245.1">
    <property type="nucleotide sequence ID" value="NZ_CP095061.1"/>
</dbReference>
<evidence type="ECO:0000256" key="1">
    <source>
        <dbReference type="SAM" id="SignalP"/>
    </source>
</evidence>
<feature type="signal peptide" evidence="1">
    <location>
        <begin position="1"/>
        <end position="29"/>
    </location>
</feature>
<proteinExistence type="predicted"/>
<dbReference type="Proteomes" id="UP000830401">
    <property type="component" value="Chromosome"/>
</dbReference>
<sequence length="536" mass="59825">MLRPFIPRRVQMTVCLCAAAVCQACSAPAAPSGPPISAHIRPDSTVRVAAGTQYLRSKLHQFFWGKHYRELWALPVEVPVFNLRTAVPGGLVPVQEGGSFQTKNLRLVASNGRQYVLRSVDKDATKALPESLQNGPIGRLMKDQTSVINPYGAYIVPRLAEAVGVYHTNPRLVYVGNDPALGKFQQGFANALYLFEERPEGDQSTVASFGNSNRVVSSRHVFTNLLANPQYRVAARQYLRARLFDMWLGDWSRREDQWRWASFPTASGGVEYRPIPRDRDHAFFKFNDGLLTHIIGWVKSNYQTFEKDIGLANVAGLNRAAEPMDKSLLVYLTRQDFQQVADSMRLQLSDPVIKEALSVWPKEVYALAGQEFDEKLRSRRNQLPLVADKFYELLARNVDMPGTSAPERFVVEVPSPEQVQVSVYQIGRASPDSLIGRRTFQVGETSTLKLYGLGGSDVFEFKDLPATGITVGIYDGAGQDAVRASSKTVPRRTRVTIFDSGDGNNLLVPRAVKVERHLPAATEFDAAGWLLRHRLY</sequence>
<accession>A0ABY4GBN2</accession>
<keyword evidence="1" id="KW-0732">Signal</keyword>